<gene>
    <name evidence="2" type="ORF">B0H64DRAFT_373025</name>
</gene>
<accession>A0AAE0HJL0</accession>
<organism evidence="2 3">
    <name type="scientific">Chaetomium fimeti</name>
    <dbReference type="NCBI Taxonomy" id="1854472"/>
    <lineage>
        <taxon>Eukaryota</taxon>
        <taxon>Fungi</taxon>
        <taxon>Dikarya</taxon>
        <taxon>Ascomycota</taxon>
        <taxon>Pezizomycotina</taxon>
        <taxon>Sordariomycetes</taxon>
        <taxon>Sordariomycetidae</taxon>
        <taxon>Sordariales</taxon>
        <taxon>Chaetomiaceae</taxon>
        <taxon>Chaetomium</taxon>
    </lineage>
</organism>
<reference evidence="2" key="1">
    <citation type="journal article" date="2023" name="Mol. Phylogenet. Evol.">
        <title>Genome-scale phylogeny and comparative genomics of the fungal order Sordariales.</title>
        <authorList>
            <person name="Hensen N."/>
            <person name="Bonometti L."/>
            <person name="Westerberg I."/>
            <person name="Brannstrom I.O."/>
            <person name="Guillou S."/>
            <person name="Cros-Aarteil S."/>
            <person name="Calhoun S."/>
            <person name="Haridas S."/>
            <person name="Kuo A."/>
            <person name="Mondo S."/>
            <person name="Pangilinan J."/>
            <person name="Riley R."/>
            <person name="LaButti K."/>
            <person name="Andreopoulos B."/>
            <person name="Lipzen A."/>
            <person name="Chen C."/>
            <person name="Yan M."/>
            <person name="Daum C."/>
            <person name="Ng V."/>
            <person name="Clum A."/>
            <person name="Steindorff A."/>
            <person name="Ohm R.A."/>
            <person name="Martin F."/>
            <person name="Silar P."/>
            <person name="Natvig D.O."/>
            <person name="Lalanne C."/>
            <person name="Gautier V."/>
            <person name="Ament-Velasquez S.L."/>
            <person name="Kruys A."/>
            <person name="Hutchinson M.I."/>
            <person name="Powell A.J."/>
            <person name="Barry K."/>
            <person name="Miller A.N."/>
            <person name="Grigoriev I.V."/>
            <person name="Debuchy R."/>
            <person name="Gladieux P."/>
            <person name="Hiltunen Thoren M."/>
            <person name="Johannesson H."/>
        </authorList>
    </citation>
    <scope>NUCLEOTIDE SEQUENCE</scope>
    <source>
        <strain evidence="2">CBS 168.71</strain>
    </source>
</reference>
<dbReference type="Proteomes" id="UP001278766">
    <property type="component" value="Unassembled WGS sequence"/>
</dbReference>
<dbReference type="AlphaFoldDB" id="A0AAE0HJL0"/>
<dbReference type="RefSeq" id="XP_062661219.1">
    <property type="nucleotide sequence ID" value="XM_062802257.1"/>
</dbReference>
<dbReference type="GeneID" id="87839205"/>
<keyword evidence="3" id="KW-1185">Reference proteome</keyword>
<comment type="caution">
    <text evidence="2">The sequence shown here is derived from an EMBL/GenBank/DDBJ whole genome shotgun (WGS) entry which is preliminary data.</text>
</comment>
<name>A0AAE0HJL0_9PEZI</name>
<evidence type="ECO:0000313" key="3">
    <source>
        <dbReference type="Proteomes" id="UP001278766"/>
    </source>
</evidence>
<reference evidence="2" key="2">
    <citation type="submission" date="2023-06" db="EMBL/GenBank/DDBJ databases">
        <authorList>
            <consortium name="Lawrence Berkeley National Laboratory"/>
            <person name="Haridas S."/>
            <person name="Hensen N."/>
            <person name="Bonometti L."/>
            <person name="Westerberg I."/>
            <person name="Brannstrom I.O."/>
            <person name="Guillou S."/>
            <person name="Cros-Aarteil S."/>
            <person name="Calhoun S."/>
            <person name="Kuo A."/>
            <person name="Mondo S."/>
            <person name="Pangilinan J."/>
            <person name="Riley R."/>
            <person name="Labutti K."/>
            <person name="Andreopoulos B."/>
            <person name="Lipzen A."/>
            <person name="Chen C."/>
            <person name="Yanf M."/>
            <person name="Daum C."/>
            <person name="Ng V."/>
            <person name="Clum A."/>
            <person name="Steindorff A."/>
            <person name="Ohm R."/>
            <person name="Martin F."/>
            <person name="Silar P."/>
            <person name="Natvig D."/>
            <person name="Lalanne C."/>
            <person name="Gautier V."/>
            <person name="Ament-Velasquez S.L."/>
            <person name="Kruys A."/>
            <person name="Hutchinson M.I."/>
            <person name="Powell A.J."/>
            <person name="Barry K."/>
            <person name="Miller A.N."/>
            <person name="Grigoriev I.V."/>
            <person name="Debuchy R."/>
            <person name="Gladieux P."/>
            <person name="Thoren M.H."/>
            <person name="Johannesson H."/>
        </authorList>
    </citation>
    <scope>NUCLEOTIDE SEQUENCE</scope>
    <source>
        <strain evidence="2">CBS 168.71</strain>
    </source>
</reference>
<dbReference type="EMBL" id="JAUEPN010000003">
    <property type="protein sequence ID" value="KAK3297705.1"/>
    <property type="molecule type" value="Genomic_DNA"/>
</dbReference>
<proteinExistence type="predicted"/>
<feature type="region of interest" description="Disordered" evidence="1">
    <location>
        <begin position="112"/>
        <end position="131"/>
    </location>
</feature>
<protein>
    <submittedName>
        <fullName evidence="2">Uncharacterized protein</fullName>
    </submittedName>
</protein>
<evidence type="ECO:0000256" key="1">
    <source>
        <dbReference type="SAM" id="MobiDB-lite"/>
    </source>
</evidence>
<sequence>MAKATTRPSNEDPSRLAWAGPETQMLKLGGCGHDVARNVNLSIINNSSKVSCLSPSHCRELVRRNISRVARHKTDREGSDAHDDDAAVIEWRLATVEAAGCSATFAFVGPAGVPPPPQSPQSNSSCIESRPGSDLGRPFPLAALAHGLVNGTIFTAGTNYYDCLSGVQFLLQLLQEEGWRRRPHETLDFRQCQPAPA</sequence>
<evidence type="ECO:0000313" key="2">
    <source>
        <dbReference type="EMBL" id="KAK3297705.1"/>
    </source>
</evidence>